<dbReference type="InterPro" id="IPR036388">
    <property type="entry name" value="WH-like_DNA-bd_sf"/>
</dbReference>
<dbReference type="SUPFAM" id="SSF46785">
    <property type="entry name" value="Winged helix' DNA-binding domain"/>
    <property type="match status" value="1"/>
</dbReference>
<dbReference type="InterPro" id="IPR036390">
    <property type="entry name" value="WH_DNA-bd_sf"/>
</dbReference>
<dbReference type="AlphaFoldDB" id="A0A3D2X5S0"/>
<comment type="caution">
    <text evidence="2">The sequence shown here is derived from an EMBL/GenBank/DDBJ whole genome shotgun (WGS) entry which is preliminary data.</text>
</comment>
<dbReference type="Pfam" id="PF12802">
    <property type="entry name" value="MarR_2"/>
    <property type="match status" value="1"/>
</dbReference>
<dbReference type="EMBL" id="DPVV01000217">
    <property type="protein sequence ID" value="HCL02057.1"/>
    <property type="molecule type" value="Genomic_DNA"/>
</dbReference>
<organism evidence="2 3">
    <name type="scientific">Lachnoclostridium phytofermentans</name>
    <dbReference type="NCBI Taxonomy" id="66219"/>
    <lineage>
        <taxon>Bacteria</taxon>
        <taxon>Bacillati</taxon>
        <taxon>Bacillota</taxon>
        <taxon>Clostridia</taxon>
        <taxon>Lachnospirales</taxon>
        <taxon>Lachnospiraceae</taxon>
    </lineage>
</organism>
<evidence type="ECO:0000259" key="1">
    <source>
        <dbReference type="Pfam" id="PF12802"/>
    </source>
</evidence>
<evidence type="ECO:0000313" key="3">
    <source>
        <dbReference type="Proteomes" id="UP000262969"/>
    </source>
</evidence>
<dbReference type="GO" id="GO:0003700">
    <property type="term" value="F:DNA-binding transcription factor activity"/>
    <property type="evidence" value="ECO:0007669"/>
    <property type="project" value="InterPro"/>
</dbReference>
<protein>
    <submittedName>
        <fullName evidence="2">MarR family transcriptional regulator</fullName>
    </submittedName>
</protein>
<name>A0A3D2X5S0_9FIRM</name>
<sequence>MYQNRDEIRRVMIAVNVIDGIYDVIAKKMGIKVNALTLLYALDDGKSHSQKEICEEWFIPKTTLNTIVKECTKEGYIFLNTNSGKKEKEICLTEEGREYASMVLRQVYELEQQAMDDTLERFTPEFIHGLEQFTANLKEKARKFSNESGEII</sequence>
<evidence type="ECO:0000313" key="2">
    <source>
        <dbReference type="EMBL" id="HCL02057.1"/>
    </source>
</evidence>
<gene>
    <name evidence="2" type="ORF">DHW61_06500</name>
</gene>
<dbReference type="InterPro" id="IPR000835">
    <property type="entry name" value="HTH_MarR-typ"/>
</dbReference>
<dbReference type="Gene3D" id="1.10.10.10">
    <property type="entry name" value="Winged helix-like DNA-binding domain superfamily/Winged helix DNA-binding domain"/>
    <property type="match status" value="1"/>
</dbReference>
<proteinExistence type="predicted"/>
<feature type="domain" description="HTH marR-type" evidence="1">
    <location>
        <begin position="30"/>
        <end position="79"/>
    </location>
</feature>
<accession>A0A3D2X5S0</accession>
<reference evidence="2 3" key="1">
    <citation type="journal article" date="2018" name="Nat. Biotechnol.">
        <title>A standardized bacterial taxonomy based on genome phylogeny substantially revises the tree of life.</title>
        <authorList>
            <person name="Parks D.H."/>
            <person name="Chuvochina M."/>
            <person name="Waite D.W."/>
            <person name="Rinke C."/>
            <person name="Skarshewski A."/>
            <person name="Chaumeil P.A."/>
            <person name="Hugenholtz P."/>
        </authorList>
    </citation>
    <scope>NUCLEOTIDE SEQUENCE [LARGE SCALE GENOMIC DNA]</scope>
    <source>
        <strain evidence="2">UBA11728</strain>
    </source>
</reference>
<dbReference type="Proteomes" id="UP000262969">
    <property type="component" value="Unassembled WGS sequence"/>
</dbReference>